<dbReference type="AlphaFoldDB" id="A0AA96V0Y4"/>
<dbReference type="InterPro" id="IPR036390">
    <property type="entry name" value="WH_DNA-bd_sf"/>
</dbReference>
<dbReference type="EMBL" id="CP131059">
    <property type="protein sequence ID" value="WNY24372.1"/>
    <property type="molecule type" value="Genomic_DNA"/>
</dbReference>
<dbReference type="InterPro" id="IPR013561">
    <property type="entry name" value="FilR1_middle_dom"/>
</dbReference>
<organism evidence="2 3">
    <name type="scientific">Methanimicrococcus hongohii</name>
    <dbReference type="NCBI Taxonomy" id="3028295"/>
    <lineage>
        <taxon>Archaea</taxon>
        <taxon>Methanobacteriati</taxon>
        <taxon>Methanobacteriota</taxon>
        <taxon>Stenosarchaea group</taxon>
        <taxon>Methanomicrobia</taxon>
        <taxon>Methanosarcinales</taxon>
        <taxon>Methanosarcinaceae</taxon>
        <taxon>Methanimicrococcus</taxon>
    </lineage>
</organism>
<gene>
    <name evidence="2" type="ORF">MmiHf6_17030</name>
</gene>
<evidence type="ECO:0000313" key="3">
    <source>
        <dbReference type="Proteomes" id="UP001302978"/>
    </source>
</evidence>
<evidence type="ECO:0000313" key="2">
    <source>
        <dbReference type="EMBL" id="WNY24372.1"/>
    </source>
</evidence>
<proteinExistence type="predicted"/>
<evidence type="ECO:0000259" key="1">
    <source>
        <dbReference type="Pfam" id="PF08350"/>
    </source>
</evidence>
<accession>A0AA96V0Y4</accession>
<dbReference type="RefSeq" id="WP_316557553.1">
    <property type="nucleotide sequence ID" value="NZ_CP131059.1"/>
</dbReference>
<keyword evidence="3" id="KW-1185">Reference proteome</keyword>
<feature type="domain" description="Methanogenesis regulatory protein FilR1 middle" evidence="1">
    <location>
        <begin position="126"/>
        <end position="257"/>
    </location>
</feature>
<dbReference type="KEGG" id="mehf:MmiHf6_17030"/>
<dbReference type="SUPFAM" id="SSF46785">
    <property type="entry name" value="Winged helix' DNA-binding domain"/>
    <property type="match status" value="1"/>
</dbReference>
<dbReference type="GeneID" id="85196317"/>
<protein>
    <recommendedName>
        <fullName evidence="1">Methanogenesis regulatory protein FilR1 middle domain-containing protein</fullName>
    </recommendedName>
</protein>
<dbReference type="InterPro" id="IPR036388">
    <property type="entry name" value="WH-like_DNA-bd_sf"/>
</dbReference>
<name>A0AA96V0Y4_9EURY</name>
<sequence length="270" mass="30921">MKSCLIDTIFLSDKRKNLLLLLLEGPQTSDDIKDKLNVNWGAMIPQIKKLEEWDLITSKDRVYYLTDMGRAIANNSKQLLNILCVYENNQKYWATHDLSGIPPHLLDRIGELGPCKLIESDLAHVFDANKDVVEAMENAKHCTTLSNFFQPQYNKMYNGMIKNGCDLTLIYSQSVFERIISEYVYDGTAELDDVKFLDWKKTKFHVIPDGLGITEISVTNEMALLGLFDSDNRFDSRYILSQGDRARNWGLELCEHLAKGGKRIETDVKD</sequence>
<dbReference type="Proteomes" id="UP001302978">
    <property type="component" value="Chromosome"/>
</dbReference>
<dbReference type="PIRSF" id="PIRSF006692">
    <property type="entry name" value="TF_HTH_AF0396_prd"/>
    <property type="match status" value="1"/>
</dbReference>
<dbReference type="InterPro" id="IPR016490">
    <property type="entry name" value="Tscrpt_reg_HTH_AF0396-typ3"/>
</dbReference>
<dbReference type="Gene3D" id="1.10.10.10">
    <property type="entry name" value="Winged helix-like DNA-binding domain superfamily/Winged helix DNA-binding domain"/>
    <property type="match status" value="1"/>
</dbReference>
<dbReference type="Pfam" id="PF08350">
    <property type="entry name" value="FilR1_middle"/>
    <property type="match status" value="1"/>
</dbReference>
<reference evidence="2 3" key="1">
    <citation type="submission" date="2023-07" db="EMBL/GenBank/DDBJ databases">
        <title>Closed genoem sequence of Methanomicrococcus sp. Hf6.</title>
        <authorList>
            <person name="Poehlein A."/>
            <person name="Protasov E."/>
            <person name="Platt K."/>
            <person name="Reeh H."/>
            <person name="Daniel R."/>
            <person name="Brune A."/>
        </authorList>
    </citation>
    <scope>NUCLEOTIDE SEQUENCE [LARGE SCALE GENOMIC DNA]</scope>
    <source>
        <strain evidence="2 3">Hf6</strain>
    </source>
</reference>